<keyword evidence="3" id="KW-1185">Reference proteome</keyword>
<feature type="domain" description="ATPase BadF/BadG/BcrA/BcrD type" evidence="1">
    <location>
        <begin position="27"/>
        <end position="288"/>
    </location>
</feature>
<name>A0A0F0LTM2_9MICO</name>
<dbReference type="STRING" id="582680.RS86_00279"/>
<gene>
    <name evidence="2" type="ORF">RS86_00279</name>
</gene>
<dbReference type="SUPFAM" id="SSF53067">
    <property type="entry name" value="Actin-like ATPase domain"/>
    <property type="match status" value="2"/>
</dbReference>
<organism evidence="2 3">
    <name type="scientific">Microbacterium azadirachtae</name>
    <dbReference type="NCBI Taxonomy" id="582680"/>
    <lineage>
        <taxon>Bacteria</taxon>
        <taxon>Bacillati</taxon>
        <taxon>Actinomycetota</taxon>
        <taxon>Actinomycetes</taxon>
        <taxon>Micrococcales</taxon>
        <taxon>Microbacteriaceae</taxon>
        <taxon>Microbacterium</taxon>
    </lineage>
</organism>
<dbReference type="InterPro" id="IPR002731">
    <property type="entry name" value="ATPase_BadF"/>
</dbReference>
<evidence type="ECO:0000259" key="1">
    <source>
        <dbReference type="Pfam" id="PF01869"/>
    </source>
</evidence>
<evidence type="ECO:0000313" key="3">
    <source>
        <dbReference type="Proteomes" id="UP000033740"/>
    </source>
</evidence>
<comment type="caution">
    <text evidence="2">The sequence shown here is derived from an EMBL/GenBank/DDBJ whole genome shotgun (WGS) entry which is preliminary data.</text>
</comment>
<dbReference type="PANTHER" id="PTHR43190:SF3">
    <property type="entry name" value="N-ACETYL-D-GLUCOSAMINE KINASE"/>
    <property type="match status" value="1"/>
</dbReference>
<dbReference type="InterPro" id="IPR052519">
    <property type="entry name" value="Euk-type_GlcNAc_Kinase"/>
</dbReference>
<dbReference type="PATRIC" id="fig|582680.6.peg.287"/>
<evidence type="ECO:0000313" key="2">
    <source>
        <dbReference type="EMBL" id="KJL36488.1"/>
    </source>
</evidence>
<accession>A0A0F0LTM2</accession>
<reference evidence="2 3" key="1">
    <citation type="submission" date="2015-02" db="EMBL/GenBank/DDBJ databases">
        <title>Draft genome sequences of ten Microbacterium spp. with emphasis on heavy metal contaminated environments.</title>
        <authorList>
            <person name="Corretto E."/>
        </authorList>
    </citation>
    <scope>NUCLEOTIDE SEQUENCE [LARGE SCALE GENOMIC DNA]</scope>
    <source>
        <strain evidence="2 3">ARN176</strain>
    </source>
</reference>
<dbReference type="InterPro" id="IPR043129">
    <property type="entry name" value="ATPase_NBD"/>
</dbReference>
<sequence length="349" mass="35684">MGAMSGPAVRPGREHPAAPARGIVVAIDGGGTKTDAVALDETGAVVAHVRLGPSDVHPGREGASVSVVDEAVQRVRTEAGGAPLLRVGVFLSGLDHEAEVAAYRARILPLPWFRGDDDVDAHLENDTFALLRTGTLAADAVAVVCGTGLNAIGVRADGATARFLAWGAVSGDWGGGTDLGTEALRLAARALDGRGPATVLTTAIPPRIGRPDLATLIEDVHFGRLSEERLSELVPAVFAAAAEGDAVACTLVRRQAGEIVGMAASAARRLGLETARIPVVLGGGMIAARLPLLLDGVRRGLAEHLPNAMPTVVDARPVVGAGLALLEQRGASDAVLHRARTAIERAVAA</sequence>
<dbReference type="Pfam" id="PF01869">
    <property type="entry name" value="BcrAD_BadFG"/>
    <property type="match status" value="1"/>
</dbReference>
<dbReference type="AlphaFoldDB" id="A0A0F0LTM2"/>
<dbReference type="PANTHER" id="PTHR43190">
    <property type="entry name" value="N-ACETYL-D-GLUCOSAMINE KINASE"/>
    <property type="match status" value="1"/>
</dbReference>
<dbReference type="Gene3D" id="3.30.420.40">
    <property type="match status" value="2"/>
</dbReference>
<protein>
    <submittedName>
        <fullName evidence="2">BadF/BadG/BcrA/BcrD ATPase family protein</fullName>
    </submittedName>
</protein>
<dbReference type="EMBL" id="JYIX01000019">
    <property type="protein sequence ID" value="KJL36488.1"/>
    <property type="molecule type" value="Genomic_DNA"/>
</dbReference>
<dbReference type="Proteomes" id="UP000033740">
    <property type="component" value="Unassembled WGS sequence"/>
</dbReference>
<proteinExistence type="predicted"/>